<keyword evidence="1" id="KW-0812">Transmembrane</keyword>
<dbReference type="RefSeq" id="WP_377935665.1">
    <property type="nucleotide sequence ID" value="NZ_JBHUEA010000021.1"/>
</dbReference>
<keyword evidence="1" id="KW-1133">Transmembrane helix</keyword>
<protein>
    <recommendedName>
        <fullName evidence="4">DUF2029 domain-containing protein</fullName>
    </recommendedName>
</protein>
<organism evidence="2 3">
    <name type="scientific">Amnibacterium endophyticum</name>
    <dbReference type="NCBI Taxonomy" id="2109337"/>
    <lineage>
        <taxon>Bacteria</taxon>
        <taxon>Bacillati</taxon>
        <taxon>Actinomycetota</taxon>
        <taxon>Actinomycetes</taxon>
        <taxon>Micrococcales</taxon>
        <taxon>Microbacteriaceae</taxon>
        <taxon>Amnibacterium</taxon>
    </lineage>
</organism>
<feature type="transmembrane region" description="Helical" evidence="1">
    <location>
        <begin position="119"/>
        <end position="136"/>
    </location>
</feature>
<name>A0ABW4LG88_9MICO</name>
<evidence type="ECO:0000313" key="2">
    <source>
        <dbReference type="EMBL" id="MFD1722505.1"/>
    </source>
</evidence>
<gene>
    <name evidence="2" type="ORF">ACFSBI_13180</name>
</gene>
<feature type="transmembrane region" description="Helical" evidence="1">
    <location>
        <begin position="202"/>
        <end position="220"/>
    </location>
</feature>
<feature type="transmembrane region" description="Helical" evidence="1">
    <location>
        <begin position="64"/>
        <end position="87"/>
    </location>
</feature>
<feature type="transmembrane region" description="Helical" evidence="1">
    <location>
        <begin position="93"/>
        <end position="114"/>
    </location>
</feature>
<evidence type="ECO:0000256" key="1">
    <source>
        <dbReference type="SAM" id="Phobius"/>
    </source>
</evidence>
<evidence type="ECO:0000313" key="3">
    <source>
        <dbReference type="Proteomes" id="UP001597347"/>
    </source>
</evidence>
<dbReference type="Proteomes" id="UP001597347">
    <property type="component" value="Unassembled WGS sequence"/>
</dbReference>
<comment type="caution">
    <text evidence="2">The sequence shown here is derived from an EMBL/GenBank/DDBJ whole genome shotgun (WGS) entry which is preliminary data.</text>
</comment>
<accession>A0ABW4LG88</accession>
<feature type="transmembrane region" description="Helical" evidence="1">
    <location>
        <begin position="340"/>
        <end position="358"/>
    </location>
</feature>
<feature type="transmembrane region" description="Helical" evidence="1">
    <location>
        <begin position="240"/>
        <end position="257"/>
    </location>
</feature>
<feature type="transmembrane region" description="Helical" evidence="1">
    <location>
        <begin position="142"/>
        <end position="160"/>
    </location>
</feature>
<dbReference type="EMBL" id="JBHUEA010000021">
    <property type="protein sequence ID" value="MFD1722505.1"/>
    <property type="molecule type" value="Genomic_DNA"/>
</dbReference>
<reference evidence="3" key="1">
    <citation type="journal article" date="2019" name="Int. J. Syst. Evol. Microbiol.">
        <title>The Global Catalogue of Microorganisms (GCM) 10K type strain sequencing project: providing services to taxonomists for standard genome sequencing and annotation.</title>
        <authorList>
            <consortium name="The Broad Institute Genomics Platform"/>
            <consortium name="The Broad Institute Genome Sequencing Center for Infectious Disease"/>
            <person name="Wu L."/>
            <person name="Ma J."/>
        </authorList>
    </citation>
    <scope>NUCLEOTIDE SEQUENCE [LARGE SCALE GENOMIC DNA]</scope>
    <source>
        <strain evidence="3">CGMCC 1.12471</strain>
    </source>
</reference>
<feature type="transmembrane region" description="Helical" evidence="1">
    <location>
        <begin position="263"/>
        <end position="282"/>
    </location>
</feature>
<keyword evidence="3" id="KW-1185">Reference proteome</keyword>
<proteinExistence type="predicted"/>
<feature type="transmembrane region" description="Helical" evidence="1">
    <location>
        <begin position="172"/>
        <end position="196"/>
    </location>
</feature>
<evidence type="ECO:0008006" key="4">
    <source>
        <dbReference type="Google" id="ProtNLM"/>
    </source>
</evidence>
<sequence length="488" mass="49867">MLARPASRPRGAALPVAVVLLTAAFRLAVDLRSGGLLGAGSIDDGVHYAASAALLAGRAPYRDLLFLHPPGVLLALLPFTAAARVVGDPAAFAAARLAGILLGAVNAGFVAVVLRRRGAAAQLAGAAVYACSWPVVFAERTALLEPVGCALLLAALALVVDPPSRRRAAVAGALLGAACAVKLTFVLPALVVVLALRRRAPVAALAATAVAAAVCLPFLLAAPEAMPRMLVADQLGRRRIVPLLGVRLAAITVPPPIPGVPQRAVLGAVLLLATAAVIVGLATPGARRFAVMAVAEIAALLAAPSFYGHYAVLALLPLSVLVGTAVGRTRRGLPRAAPRAVATTWVAVLVAAVVLGAWTPARLAKLSDPPLEAGIADALRATDGCATADAATTLVLADVLTRDLQRGCAVRPDVTGWQYDPAGRTPGDPPLWPVDDPVYQRVTADWLRSGSVLALTHDSDGLSAATRERLLSGPVLHRGEQVVVARTP</sequence>
<keyword evidence="1" id="KW-0472">Membrane</keyword>